<name>A0A7X5YIY5_9CAUL</name>
<feature type="binding site" evidence="10">
    <location>
        <begin position="213"/>
        <end position="214"/>
    </location>
    <ligand>
        <name>substrate</name>
    </ligand>
</feature>
<organism evidence="12 13">
    <name type="scientific">Brevundimonas alba</name>
    <dbReference type="NCBI Taxonomy" id="74314"/>
    <lineage>
        <taxon>Bacteria</taxon>
        <taxon>Pseudomonadati</taxon>
        <taxon>Pseudomonadota</taxon>
        <taxon>Alphaproteobacteria</taxon>
        <taxon>Caulobacterales</taxon>
        <taxon>Caulobacteraceae</taxon>
        <taxon>Brevundimonas</taxon>
    </lineage>
</organism>
<evidence type="ECO:0000256" key="4">
    <source>
        <dbReference type="ARBA" id="ARBA00022741"/>
    </source>
</evidence>
<dbReference type="GO" id="GO:0000166">
    <property type="term" value="F:nucleotide binding"/>
    <property type="evidence" value="ECO:0007669"/>
    <property type="project" value="UniProtKB-KW"/>
</dbReference>
<evidence type="ECO:0000256" key="1">
    <source>
        <dbReference type="ARBA" id="ARBA00008023"/>
    </source>
</evidence>
<dbReference type="GO" id="GO:0046872">
    <property type="term" value="F:metal ion binding"/>
    <property type="evidence" value="ECO:0007669"/>
    <property type="project" value="UniProtKB-KW"/>
</dbReference>
<dbReference type="Pfam" id="PF01725">
    <property type="entry name" value="Ham1p_like"/>
    <property type="match status" value="1"/>
</dbReference>
<gene>
    <name evidence="12" type="ORF">GGQ87_001084</name>
</gene>
<keyword evidence="6 10" id="KW-0460">Magnesium</keyword>
<feature type="binding site" evidence="10">
    <location>
        <position position="73"/>
    </location>
    <ligand>
        <name>Mg(2+)</name>
        <dbReference type="ChEBI" id="CHEBI:18420"/>
    </ligand>
</feature>
<evidence type="ECO:0000256" key="6">
    <source>
        <dbReference type="ARBA" id="ARBA00022842"/>
    </source>
</evidence>
<keyword evidence="5 10" id="KW-0378">Hydrolase</keyword>
<dbReference type="Proteomes" id="UP000587415">
    <property type="component" value="Unassembled WGS sequence"/>
</dbReference>
<feature type="binding site" evidence="10">
    <location>
        <position position="103"/>
    </location>
    <ligand>
        <name>substrate</name>
    </ligand>
</feature>
<comment type="catalytic activity">
    <reaction evidence="10">
        <text>ITP + H2O = IMP + diphosphate + H(+)</text>
        <dbReference type="Rhea" id="RHEA:29399"/>
        <dbReference type="ChEBI" id="CHEBI:15377"/>
        <dbReference type="ChEBI" id="CHEBI:15378"/>
        <dbReference type="ChEBI" id="CHEBI:33019"/>
        <dbReference type="ChEBI" id="CHEBI:58053"/>
        <dbReference type="ChEBI" id="CHEBI:61402"/>
        <dbReference type="EC" id="3.6.1.66"/>
    </reaction>
</comment>
<dbReference type="GO" id="GO:0036220">
    <property type="term" value="F:ITP diphosphatase activity"/>
    <property type="evidence" value="ECO:0007669"/>
    <property type="project" value="UniProtKB-UniRule"/>
</dbReference>
<dbReference type="GO" id="GO:0009146">
    <property type="term" value="P:purine nucleoside triphosphate catabolic process"/>
    <property type="evidence" value="ECO:0007669"/>
    <property type="project" value="UniProtKB-UniRule"/>
</dbReference>
<keyword evidence="13" id="KW-1185">Reference proteome</keyword>
<dbReference type="NCBIfam" id="TIGR00042">
    <property type="entry name" value="RdgB/HAM1 family non-canonical purine NTP pyrophosphatase"/>
    <property type="match status" value="1"/>
</dbReference>
<evidence type="ECO:0000256" key="8">
    <source>
        <dbReference type="ARBA" id="ARBA00051875"/>
    </source>
</evidence>
<reference evidence="12 13" key="1">
    <citation type="submission" date="2020-03" db="EMBL/GenBank/DDBJ databases">
        <title>Genomic Encyclopedia of Type Strains, Phase IV (KMG-IV): sequencing the most valuable type-strain genomes for metagenomic binning, comparative biology and taxonomic classification.</title>
        <authorList>
            <person name="Goeker M."/>
        </authorList>
    </citation>
    <scope>NUCLEOTIDE SEQUENCE [LARGE SCALE GENOMIC DNA]</scope>
    <source>
        <strain evidence="12 13">DSM 4736</strain>
    </source>
</reference>
<dbReference type="GO" id="GO:0009117">
    <property type="term" value="P:nucleotide metabolic process"/>
    <property type="evidence" value="ECO:0007669"/>
    <property type="project" value="UniProtKB-KW"/>
</dbReference>
<dbReference type="GO" id="GO:0036222">
    <property type="term" value="F:XTP diphosphatase activity"/>
    <property type="evidence" value="ECO:0007669"/>
    <property type="project" value="UniProtKB-UniRule"/>
</dbReference>
<feature type="active site" description="Proton acceptor" evidence="10">
    <location>
        <position position="102"/>
    </location>
</feature>
<dbReference type="GO" id="GO:0005829">
    <property type="term" value="C:cytosol"/>
    <property type="evidence" value="ECO:0007669"/>
    <property type="project" value="TreeGrafter"/>
</dbReference>
<keyword evidence="3 10" id="KW-0479">Metal-binding</keyword>
<dbReference type="InterPro" id="IPR029001">
    <property type="entry name" value="ITPase-like_fam"/>
</dbReference>
<dbReference type="GO" id="GO:0035870">
    <property type="term" value="F:dITP diphosphatase activity"/>
    <property type="evidence" value="ECO:0007669"/>
    <property type="project" value="UniProtKB-UniRule"/>
</dbReference>
<evidence type="ECO:0000256" key="5">
    <source>
        <dbReference type="ARBA" id="ARBA00022801"/>
    </source>
</evidence>
<evidence type="ECO:0000256" key="7">
    <source>
        <dbReference type="ARBA" id="ARBA00023080"/>
    </source>
</evidence>
<feature type="binding site" evidence="10">
    <location>
        <begin position="185"/>
        <end position="188"/>
    </location>
    <ligand>
        <name>substrate</name>
    </ligand>
</feature>
<sequence length="227" mass="24804">MRGRKSCYISFNDIKLWQWIVTERVIGMKLKLIKGMRIVAATHNPGKVPEIEALLGGHYEVVTAAALNLPEPEETETTFVGNALLKARHAADRAGEVALADDSGLSVAALGGAPGIFSARWAGPDKDFAFAMRRVEERLDEAGADDRRAWFTSALAVAWPDGPAVVVEGRVEGRLTFPPRGDRGFGYDPIFIPDGYDQTFGELDPKLKDSISHRARAFEKLKAALID</sequence>
<dbReference type="HAMAP" id="MF_01405">
    <property type="entry name" value="Non_canon_purine_NTPase"/>
    <property type="match status" value="1"/>
</dbReference>
<dbReference type="Gene3D" id="3.90.950.10">
    <property type="match status" value="1"/>
</dbReference>
<evidence type="ECO:0000256" key="2">
    <source>
        <dbReference type="ARBA" id="ARBA00011738"/>
    </source>
</evidence>
<dbReference type="GO" id="GO:0017111">
    <property type="term" value="F:ribonucleoside triphosphate phosphatase activity"/>
    <property type="evidence" value="ECO:0007669"/>
    <property type="project" value="InterPro"/>
</dbReference>
<dbReference type="PANTHER" id="PTHR11067">
    <property type="entry name" value="INOSINE TRIPHOSPHATE PYROPHOSPHATASE/HAM1 PROTEIN"/>
    <property type="match status" value="1"/>
</dbReference>
<dbReference type="CDD" id="cd00515">
    <property type="entry name" value="HAM1"/>
    <property type="match status" value="1"/>
</dbReference>
<proteinExistence type="inferred from homology"/>
<comment type="similarity">
    <text evidence="1 10 11">Belongs to the HAM1 NTPase family.</text>
</comment>
<feature type="binding site" evidence="10">
    <location>
        <position position="102"/>
    </location>
    <ligand>
        <name>Mg(2+)</name>
        <dbReference type="ChEBI" id="CHEBI:18420"/>
    </ligand>
</feature>
<dbReference type="AlphaFoldDB" id="A0A7X5YIY5"/>
<dbReference type="FunFam" id="3.90.950.10:FF:000001">
    <property type="entry name" value="dITP/XTP pyrophosphatase"/>
    <property type="match status" value="1"/>
</dbReference>
<dbReference type="EC" id="3.6.1.66" evidence="10"/>
<dbReference type="EMBL" id="JAATJM010000001">
    <property type="protein sequence ID" value="NJC40826.1"/>
    <property type="molecule type" value="Genomic_DNA"/>
</dbReference>
<comment type="cofactor">
    <cofactor evidence="10">
        <name>Mg(2+)</name>
        <dbReference type="ChEBI" id="CHEBI:18420"/>
    </cofactor>
    <text evidence="10">Binds 1 Mg(2+) ion per subunit.</text>
</comment>
<feature type="binding site" evidence="10">
    <location>
        <position position="208"/>
    </location>
    <ligand>
        <name>substrate</name>
    </ligand>
</feature>
<comment type="catalytic activity">
    <reaction evidence="8 10">
        <text>dITP + H2O = dIMP + diphosphate + H(+)</text>
        <dbReference type="Rhea" id="RHEA:28342"/>
        <dbReference type="ChEBI" id="CHEBI:15377"/>
        <dbReference type="ChEBI" id="CHEBI:15378"/>
        <dbReference type="ChEBI" id="CHEBI:33019"/>
        <dbReference type="ChEBI" id="CHEBI:61194"/>
        <dbReference type="ChEBI" id="CHEBI:61382"/>
        <dbReference type="EC" id="3.6.1.66"/>
    </reaction>
</comment>
<comment type="caution">
    <text evidence="12">The sequence shown here is derived from an EMBL/GenBank/DDBJ whole genome shotgun (WGS) entry which is preliminary data.</text>
</comment>
<dbReference type="PANTHER" id="PTHR11067:SF9">
    <property type="entry name" value="INOSINE TRIPHOSPHATE PYROPHOSPHATASE"/>
    <property type="match status" value="1"/>
</dbReference>
<accession>A0A7X5YIY5</accession>
<evidence type="ECO:0000256" key="10">
    <source>
        <dbReference type="HAMAP-Rule" id="MF_01405"/>
    </source>
</evidence>
<evidence type="ECO:0000256" key="11">
    <source>
        <dbReference type="RuleBase" id="RU003781"/>
    </source>
</evidence>
<feature type="binding site" evidence="10">
    <location>
        <begin position="42"/>
        <end position="47"/>
    </location>
    <ligand>
        <name>substrate</name>
    </ligand>
</feature>
<protein>
    <recommendedName>
        <fullName evidence="10">dITP/XTP pyrophosphatase</fullName>
        <ecNumber evidence="10">3.6.1.66</ecNumber>
    </recommendedName>
    <alternativeName>
        <fullName evidence="10">Non-canonical purine NTP pyrophosphatase</fullName>
    </alternativeName>
    <alternativeName>
        <fullName evidence="10">Non-standard purine NTP pyrophosphatase</fullName>
    </alternativeName>
    <alternativeName>
        <fullName evidence="10">Nucleoside-triphosphate diphosphatase</fullName>
    </alternativeName>
    <alternativeName>
        <fullName evidence="10">Nucleoside-triphosphate pyrophosphatase</fullName>
        <shortName evidence="10">NTPase</shortName>
    </alternativeName>
</protein>
<evidence type="ECO:0000313" key="12">
    <source>
        <dbReference type="EMBL" id="NJC40826.1"/>
    </source>
</evidence>
<dbReference type="InterPro" id="IPR020922">
    <property type="entry name" value="dITP/XTP_pyrophosphatase"/>
</dbReference>
<keyword evidence="4 10" id="KW-0547">Nucleotide-binding</keyword>
<dbReference type="SUPFAM" id="SSF52972">
    <property type="entry name" value="ITPase-like"/>
    <property type="match status" value="1"/>
</dbReference>
<evidence type="ECO:0000313" key="13">
    <source>
        <dbReference type="Proteomes" id="UP000587415"/>
    </source>
</evidence>
<comment type="catalytic activity">
    <reaction evidence="9 10">
        <text>XTP + H2O = XMP + diphosphate + H(+)</text>
        <dbReference type="Rhea" id="RHEA:28610"/>
        <dbReference type="ChEBI" id="CHEBI:15377"/>
        <dbReference type="ChEBI" id="CHEBI:15378"/>
        <dbReference type="ChEBI" id="CHEBI:33019"/>
        <dbReference type="ChEBI" id="CHEBI:57464"/>
        <dbReference type="ChEBI" id="CHEBI:61314"/>
        <dbReference type="EC" id="3.6.1.66"/>
    </reaction>
</comment>
<comment type="function">
    <text evidence="10">Pyrophosphatase that catalyzes the hydrolysis of nucleoside triphosphates to their monophosphate derivatives, with a high preference for the non-canonical purine nucleotides XTP (xanthosine triphosphate), dITP (deoxyinosine triphosphate) and ITP. Seems to function as a house-cleaning enzyme that removes non-canonical purine nucleotides from the nucleotide pool, thus preventing their incorporation into DNA/RNA and avoiding chromosomal lesions.</text>
</comment>
<evidence type="ECO:0000256" key="3">
    <source>
        <dbReference type="ARBA" id="ARBA00022723"/>
    </source>
</evidence>
<evidence type="ECO:0000256" key="9">
    <source>
        <dbReference type="ARBA" id="ARBA00052017"/>
    </source>
</evidence>
<comment type="subunit">
    <text evidence="2 10">Homodimer.</text>
</comment>
<dbReference type="InterPro" id="IPR002637">
    <property type="entry name" value="RdgB/HAM1"/>
</dbReference>
<keyword evidence="7 10" id="KW-0546">Nucleotide metabolism</keyword>